<dbReference type="SUPFAM" id="SSF52047">
    <property type="entry name" value="RNI-like"/>
    <property type="match status" value="1"/>
</dbReference>
<name>A0A074VI02_AURM1</name>
<dbReference type="GeneID" id="63922205"/>
<dbReference type="HOGENOM" id="CLU_573610_0_0_1"/>
<sequence>MPEPAQRVRADPSLPPRDGSCRITQLPDEVALNVLNNVTHKADLLNVMVTCKHLKDPAETLLWKVCNTKGYEKLLSTNPAEQSHHKTKVHTLLLDFKDNGLQPEDLELYLPCLRGLAISHSSQNTLNVQVNVSKLVTPYLKRLKIVQSSTDNFLPALRQAKSLEIFSLEPCVKVDGADPLYFLHLVRTMPHLTTLHAGVFSSSDLLDEMAGRGLIALHLARAPISLSQIPRTLQMPQPFSRLEDLATRMQASAAVLLLEKLPQIKKLELLVTAELSVGETHVSAVIAVIQAVAAKTELSVLWLDFGTINITIDIKELAPLKNLIHLEYFAFTHRFIVQHRATDDLQPFSSLCPLRILFLRSQNMTIGNYFDRIARNHPNLQRLIYSRQLNLNQMSAQFPSLEKLGVSATDMPLTESTADTTIQTLATRLVAIAPKIKQFYVSRFVAPTTEIQFEHRLNSFVCTCRHPWNDNVTFSV</sequence>
<dbReference type="Gene3D" id="3.80.10.10">
    <property type="entry name" value="Ribonuclease Inhibitor"/>
    <property type="match status" value="1"/>
</dbReference>
<dbReference type="EMBL" id="KL584853">
    <property type="protein sequence ID" value="KEQ58669.1"/>
    <property type="molecule type" value="Genomic_DNA"/>
</dbReference>
<evidence type="ECO:0000259" key="1">
    <source>
        <dbReference type="Pfam" id="PF12937"/>
    </source>
</evidence>
<dbReference type="RefSeq" id="XP_040875692.1">
    <property type="nucleotide sequence ID" value="XM_041028832.1"/>
</dbReference>
<dbReference type="Pfam" id="PF12937">
    <property type="entry name" value="F-box-like"/>
    <property type="match status" value="1"/>
</dbReference>
<keyword evidence="3" id="KW-1185">Reference proteome</keyword>
<dbReference type="SUPFAM" id="SSF81383">
    <property type="entry name" value="F-box domain"/>
    <property type="match status" value="1"/>
</dbReference>
<reference evidence="2 3" key="1">
    <citation type="journal article" date="2014" name="BMC Genomics">
        <title>Genome sequencing of four Aureobasidium pullulans varieties: biotechnological potential, stress tolerance, and description of new species.</title>
        <authorList>
            <person name="Gostin Ar C."/>
            <person name="Ohm R.A."/>
            <person name="Kogej T."/>
            <person name="Sonjak S."/>
            <person name="Turk M."/>
            <person name="Zajc J."/>
            <person name="Zalar P."/>
            <person name="Grube M."/>
            <person name="Sun H."/>
            <person name="Han J."/>
            <person name="Sharma A."/>
            <person name="Chiniquy J."/>
            <person name="Ngan C.Y."/>
            <person name="Lipzen A."/>
            <person name="Barry K."/>
            <person name="Grigoriev I.V."/>
            <person name="Gunde-Cimerman N."/>
        </authorList>
    </citation>
    <scope>NUCLEOTIDE SEQUENCE [LARGE SCALE GENOMIC DNA]</scope>
    <source>
        <strain evidence="2 3">CBS 110374</strain>
    </source>
</reference>
<dbReference type="InterPro" id="IPR032675">
    <property type="entry name" value="LRR_dom_sf"/>
</dbReference>
<dbReference type="AlphaFoldDB" id="A0A074VI02"/>
<dbReference type="Proteomes" id="UP000030672">
    <property type="component" value="Unassembled WGS sequence"/>
</dbReference>
<dbReference type="InterPro" id="IPR036047">
    <property type="entry name" value="F-box-like_dom_sf"/>
</dbReference>
<feature type="domain" description="F-box" evidence="1">
    <location>
        <begin position="24"/>
        <end position="64"/>
    </location>
</feature>
<protein>
    <recommendedName>
        <fullName evidence="1">F-box domain-containing protein</fullName>
    </recommendedName>
</protein>
<organism evidence="2 3">
    <name type="scientific">Aureobasidium melanogenum (strain CBS 110374)</name>
    <name type="common">Aureobasidium pullulans var. melanogenum</name>
    <dbReference type="NCBI Taxonomy" id="1043003"/>
    <lineage>
        <taxon>Eukaryota</taxon>
        <taxon>Fungi</taxon>
        <taxon>Dikarya</taxon>
        <taxon>Ascomycota</taxon>
        <taxon>Pezizomycotina</taxon>
        <taxon>Dothideomycetes</taxon>
        <taxon>Dothideomycetidae</taxon>
        <taxon>Dothideales</taxon>
        <taxon>Saccotheciaceae</taxon>
        <taxon>Aureobasidium</taxon>
    </lineage>
</organism>
<dbReference type="InterPro" id="IPR001810">
    <property type="entry name" value="F-box_dom"/>
</dbReference>
<proteinExistence type="predicted"/>
<accession>A0A074VI02</accession>
<gene>
    <name evidence="2" type="ORF">M437DRAFT_88438</name>
</gene>
<evidence type="ECO:0000313" key="3">
    <source>
        <dbReference type="Proteomes" id="UP000030672"/>
    </source>
</evidence>
<evidence type="ECO:0000313" key="2">
    <source>
        <dbReference type="EMBL" id="KEQ58669.1"/>
    </source>
</evidence>